<keyword evidence="2" id="KW-1185">Reference proteome</keyword>
<protein>
    <submittedName>
        <fullName evidence="1">MTH938/NDUFAF3 family protein</fullName>
    </submittedName>
</protein>
<comment type="caution">
    <text evidence="1">The sequence shown here is derived from an EMBL/GenBank/DDBJ whole genome shotgun (WGS) entry which is preliminary data.</text>
</comment>
<dbReference type="Gene3D" id="3.40.1230.10">
    <property type="entry name" value="MTH938-like"/>
    <property type="match status" value="1"/>
</dbReference>
<dbReference type="InterPro" id="IPR036748">
    <property type="entry name" value="MTH938-like_sf"/>
</dbReference>
<organism evidence="1 2">
    <name type="scientific">Candidatus Doriopsillibacter californiensis</name>
    <dbReference type="NCBI Taxonomy" id="2970740"/>
    <lineage>
        <taxon>Bacteria</taxon>
        <taxon>Pseudomonadati</taxon>
        <taxon>Pseudomonadota</taxon>
        <taxon>Gammaproteobacteria</taxon>
        <taxon>Candidatus Tethybacterales</taxon>
        <taxon>Candidatus Persebacteraceae</taxon>
        <taxon>Candidatus Doriopsillibacter</taxon>
    </lineage>
</organism>
<proteinExistence type="predicted"/>
<dbReference type="PANTHER" id="PTHR21192:SF2">
    <property type="entry name" value="NADH DEHYDROGENASE [UBIQUINONE] 1 ALPHA SUBCOMPLEX ASSEMBLY FACTOR 3"/>
    <property type="match status" value="1"/>
</dbReference>
<dbReference type="EMBL" id="JANQAO010000003">
    <property type="protein sequence ID" value="MDM5147890.1"/>
    <property type="molecule type" value="Genomic_DNA"/>
</dbReference>
<dbReference type="Pfam" id="PF04430">
    <property type="entry name" value="DUF498"/>
    <property type="match status" value="1"/>
</dbReference>
<dbReference type="PANTHER" id="PTHR21192">
    <property type="entry name" value="NUCLEAR PROTEIN E3-3"/>
    <property type="match status" value="1"/>
</dbReference>
<gene>
    <name evidence="1" type="ORF">NQX30_05855</name>
</gene>
<dbReference type="Proteomes" id="UP001168167">
    <property type="component" value="Unassembled WGS sequence"/>
</dbReference>
<reference evidence="1" key="1">
    <citation type="submission" date="2022-08" db="EMBL/GenBank/DDBJ databases">
        <authorList>
            <person name="Dzunkova M."/>
            <person name="La Clair J."/>
            <person name="Tyml T."/>
            <person name="Doud D."/>
            <person name="Schulz F."/>
            <person name="Piquer S."/>
            <person name="Porcel Sanchis D."/>
            <person name="Osborn A."/>
            <person name="Robinson D."/>
            <person name="Louie K.B."/>
            <person name="Bowen B.P."/>
            <person name="Bowers R."/>
            <person name="Lee J."/>
            <person name="Arnau Llombart V."/>
            <person name="Diaz Villanueva W."/>
            <person name="Gosliner T."/>
            <person name="Northen T."/>
            <person name="Cheng J.-F."/>
            <person name="Burkart M.D."/>
            <person name="Woyke T."/>
        </authorList>
    </citation>
    <scope>NUCLEOTIDE SEQUENCE</scope>
    <source>
        <strain evidence="1">Df01</strain>
    </source>
</reference>
<dbReference type="SUPFAM" id="SSF64076">
    <property type="entry name" value="MTH938-like"/>
    <property type="match status" value="1"/>
</dbReference>
<name>A0ABT7QME8_9GAMM</name>
<reference evidence="1" key="2">
    <citation type="journal article" date="2023" name="Microbiome">
        <title>Synthase-selected sorting approach identifies a beta-lactone synthase in a nudibranch symbiotic bacterium.</title>
        <authorList>
            <person name="Dzunkova M."/>
            <person name="La Clair J.J."/>
            <person name="Tyml T."/>
            <person name="Doud D."/>
            <person name="Schulz F."/>
            <person name="Piquer-Esteban S."/>
            <person name="Porcel Sanchis D."/>
            <person name="Osborn A."/>
            <person name="Robinson D."/>
            <person name="Louie K.B."/>
            <person name="Bowen B.P."/>
            <person name="Bowers R.M."/>
            <person name="Lee J."/>
            <person name="Arnau V."/>
            <person name="Diaz-Villanueva W."/>
            <person name="Stepanauskas R."/>
            <person name="Gosliner T."/>
            <person name="Date S.V."/>
            <person name="Northen T.R."/>
            <person name="Cheng J.F."/>
            <person name="Burkart M.D."/>
            <person name="Woyke T."/>
        </authorList>
    </citation>
    <scope>NUCLEOTIDE SEQUENCE</scope>
    <source>
        <strain evidence="1">Df01</strain>
    </source>
</reference>
<evidence type="ECO:0000313" key="1">
    <source>
        <dbReference type="EMBL" id="MDM5147890.1"/>
    </source>
</evidence>
<sequence>MKIQPNETPLTHAINACGDNFVVIDGVSYKNSLLLTPNGIVNADLPNNIELLSESHLQNAICLSGAVELFLLGGCTQSTSMRREWLIPFAKQGMALEVMSLSAACRTYQVLHGDGRAAAAILII</sequence>
<accession>A0ABT7QME8</accession>
<evidence type="ECO:0000313" key="2">
    <source>
        <dbReference type="Proteomes" id="UP001168167"/>
    </source>
</evidence>
<dbReference type="InterPro" id="IPR007523">
    <property type="entry name" value="NDUFAF3/AAMDC"/>
</dbReference>